<proteinExistence type="predicted"/>
<reference evidence="1 2" key="1">
    <citation type="journal article" date="2022" name="New Phytol.">
        <title>Ecological generalism drives hyperdiversity of secondary metabolite gene clusters in xylarialean endophytes.</title>
        <authorList>
            <person name="Franco M.E.E."/>
            <person name="Wisecaver J.H."/>
            <person name="Arnold A.E."/>
            <person name="Ju Y.M."/>
            <person name="Slot J.C."/>
            <person name="Ahrendt S."/>
            <person name="Moore L.P."/>
            <person name="Eastman K.E."/>
            <person name="Scott K."/>
            <person name="Konkel Z."/>
            <person name="Mondo S.J."/>
            <person name="Kuo A."/>
            <person name="Hayes R.D."/>
            <person name="Haridas S."/>
            <person name="Andreopoulos B."/>
            <person name="Riley R."/>
            <person name="LaButti K."/>
            <person name="Pangilinan J."/>
            <person name="Lipzen A."/>
            <person name="Amirebrahimi M."/>
            <person name="Yan J."/>
            <person name="Adam C."/>
            <person name="Keymanesh K."/>
            <person name="Ng V."/>
            <person name="Louie K."/>
            <person name="Northen T."/>
            <person name="Drula E."/>
            <person name="Henrissat B."/>
            <person name="Hsieh H.M."/>
            <person name="Youens-Clark K."/>
            <person name="Lutzoni F."/>
            <person name="Miadlikowska J."/>
            <person name="Eastwood D.C."/>
            <person name="Hamelin R.C."/>
            <person name="Grigoriev I.V."/>
            <person name="U'Ren J.M."/>
        </authorList>
    </citation>
    <scope>NUCLEOTIDE SEQUENCE [LARGE SCALE GENOMIC DNA]</scope>
    <source>
        <strain evidence="1 2">CBS 119005</strain>
    </source>
</reference>
<comment type="caution">
    <text evidence="1">The sequence shown here is derived from an EMBL/GenBank/DDBJ whole genome shotgun (WGS) entry which is preliminary data.</text>
</comment>
<gene>
    <name evidence="1" type="ORF">F4820DRAFT_139416</name>
</gene>
<dbReference type="EMBL" id="MU393611">
    <property type="protein sequence ID" value="KAI4859833.1"/>
    <property type="molecule type" value="Genomic_DNA"/>
</dbReference>
<keyword evidence="2" id="KW-1185">Reference proteome</keyword>
<organism evidence="1 2">
    <name type="scientific">Hypoxylon rubiginosum</name>
    <dbReference type="NCBI Taxonomy" id="110542"/>
    <lineage>
        <taxon>Eukaryota</taxon>
        <taxon>Fungi</taxon>
        <taxon>Dikarya</taxon>
        <taxon>Ascomycota</taxon>
        <taxon>Pezizomycotina</taxon>
        <taxon>Sordariomycetes</taxon>
        <taxon>Xylariomycetidae</taxon>
        <taxon>Xylariales</taxon>
        <taxon>Hypoxylaceae</taxon>
        <taxon>Hypoxylon</taxon>
    </lineage>
</organism>
<protein>
    <submittedName>
        <fullName evidence="1">Uncharacterized protein</fullName>
    </submittedName>
</protein>
<name>A0ACB9YL05_9PEZI</name>
<dbReference type="Proteomes" id="UP001497700">
    <property type="component" value="Unassembled WGS sequence"/>
</dbReference>
<evidence type="ECO:0000313" key="2">
    <source>
        <dbReference type="Proteomes" id="UP001497700"/>
    </source>
</evidence>
<evidence type="ECO:0000313" key="1">
    <source>
        <dbReference type="EMBL" id="KAI4859833.1"/>
    </source>
</evidence>
<sequence length="263" mass="29613">MQPKRSEVESRVAKGISNSGGLAVKRLDQHEDGEPNNFSQHGGTNIGSTESNNKRFACPYYKRNPHKFRRVRTCAGPGFSGIHRLKEHLYRGHGYPQHTCRRCLRDCKSAAGLSKHLRASELCVVKPAPQSEGRMTIDQQAELQSRKRMPSNTTGEHKWNFIYRILFPETGLMSMPSPYFEDEDEEEILASIHSSSISSQAVCENFLQATPTADLERSVKADIWQIICSSSDDHTKMKSVYDIVCGFPRRLINQGDTLLSEVA</sequence>
<accession>A0ACB9YL05</accession>